<evidence type="ECO:0000313" key="3">
    <source>
        <dbReference type="Proteomes" id="UP000199759"/>
    </source>
</evidence>
<reference evidence="2 3" key="1">
    <citation type="submission" date="2016-10" db="EMBL/GenBank/DDBJ databases">
        <authorList>
            <person name="de Groot N.N."/>
        </authorList>
    </citation>
    <scope>NUCLEOTIDE SEQUENCE [LARGE SCALE GENOMIC DNA]</scope>
    <source>
        <strain evidence="2 3">DSM 16077</strain>
    </source>
</reference>
<dbReference type="AlphaFoldDB" id="A0A1G9T7H3"/>
<keyword evidence="1" id="KW-0812">Transmembrane</keyword>
<dbReference type="Proteomes" id="UP000199759">
    <property type="component" value="Unassembled WGS sequence"/>
</dbReference>
<keyword evidence="3" id="KW-1185">Reference proteome</keyword>
<dbReference type="RefSeq" id="WP_091770194.1">
    <property type="nucleotide sequence ID" value="NZ_FNHG01000011.1"/>
</dbReference>
<sequence>MQLKSINGKLTLGSAYKLFVVSWYIGWTSIFVIIGGIGLLAMLVSGQATINGEVVEGAGPVAAQLLPMLALFPIIIIFHAFVFSGLLLLGLIIYRIWRPVQITDYQPAVKNAVPTNTASQD</sequence>
<evidence type="ECO:0000256" key="1">
    <source>
        <dbReference type="SAM" id="Phobius"/>
    </source>
</evidence>
<evidence type="ECO:0000313" key="2">
    <source>
        <dbReference type="EMBL" id="SDM43598.1"/>
    </source>
</evidence>
<name>A0A1G9T7H3_9PROT</name>
<proteinExistence type="predicted"/>
<organism evidence="2 3">
    <name type="scientific">Maricaulis salignorans</name>
    <dbReference type="NCBI Taxonomy" id="144026"/>
    <lineage>
        <taxon>Bacteria</taxon>
        <taxon>Pseudomonadati</taxon>
        <taxon>Pseudomonadota</taxon>
        <taxon>Alphaproteobacteria</taxon>
        <taxon>Maricaulales</taxon>
        <taxon>Maricaulaceae</taxon>
        <taxon>Maricaulis</taxon>
    </lineage>
</organism>
<gene>
    <name evidence="2" type="ORF">SAMN04488568_11160</name>
</gene>
<protein>
    <submittedName>
        <fullName evidence="2">Uncharacterized protein</fullName>
    </submittedName>
</protein>
<feature type="transmembrane region" description="Helical" evidence="1">
    <location>
        <begin position="65"/>
        <end position="94"/>
    </location>
</feature>
<dbReference type="OrthoDB" id="7632528at2"/>
<keyword evidence="1" id="KW-1133">Transmembrane helix</keyword>
<dbReference type="EMBL" id="FNHG01000011">
    <property type="protein sequence ID" value="SDM43598.1"/>
    <property type="molecule type" value="Genomic_DNA"/>
</dbReference>
<keyword evidence="1" id="KW-0472">Membrane</keyword>
<accession>A0A1G9T7H3</accession>
<feature type="transmembrane region" description="Helical" evidence="1">
    <location>
        <begin position="21"/>
        <end position="45"/>
    </location>
</feature>